<proteinExistence type="predicted"/>
<keyword evidence="3" id="KW-1185">Reference proteome</keyword>
<dbReference type="RefSeq" id="WP_171092710.1">
    <property type="nucleotide sequence ID" value="NZ_CP053069.1"/>
</dbReference>
<evidence type="ECO:0000313" key="3">
    <source>
        <dbReference type="Proteomes" id="UP000501534"/>
    </source>
</evidence>
<dbReference type="AlphaFoldDB" id="A0A6M4H0R5"/>
<organism evidence="2 3">
    <name type="scientific">Usitatibacter rugosus</name>
    <dbReference type="NCBI Taxonomy" id="2732067"/>
    <lineage>
        <taxon>Bacteria</taxon>
        <taxon>Pseudomonadati</taxon>
        <taxon>Pseudomonadota</taxon>
        <taxon>Betaproteobacteria</taxon>
        <taxon>Nitrosomonadales</taxon>
        <taxon>Usitatibacteraceae</taxon>
        <taxon>Usitatibacter</taxon>
    </lineage>
</organism>
<gene>
    <name evidence="2" type="ORF">DSM104443_02472</name>
</gene>
<accession>A0A6M4H0R5</accession>
<keyword evidence="1" id="KW-0472">Membrane</keyword>
<protein>
    <submittedName>
        <fullName evidence="2">Uncharacterized protein</fullName>
    </submittedName>
</protein>
<sequence length="319" mass="35329">MFANIRQSVADWIFRAAVPEAPPVTLVQRRIFILPTRQGYFFAFTLLLLLMASINYTLSLGFLLTFLLAAMGGVAMLHTWRNLAHLKLRPGHCPPVFAGETAHFGVTIETPSRTRFAVAIRRRDAEPSYADVELGNVAVVSLPSAAVRRGRVACGRLEIFTRYPVGLFHAWSYFDFGLQVIVYPQPDASAGAPPTQSHGEAEEGIPVPGDDEFNQLRPYHAGDPPRQIAWKALARGQGLLTKEFNATASSEMWFDWNDARALDPESRLSVLCHWVLEAERMGQSYGLRLPGTSIEPGRGDAHRTRCLNALALHGDPKPQ</sequence>
<keyword evidence="1" id="KW-0812">Transmembrane</keyword>
<dbReference type="EMBL" id="CP053069">
    <property type="protein sequence ID" value="QJR11397.1"/>
    <property type="molecule type" value="Genomic_DNA"/>
</dbReference>
<dbReference type="PANTHER" id="PTHR34351:SF1">
    <property type="entry name" value="SLR1927 PROTEIN"/>
    <property type="match status" value="1"/>
</dbReference>
<reference evidence="2 3" key="1">
    <citation type="submission" date="2020-04" db="EMBL/GenBank/DDBJ databases">
        <title>Usitatibacter rugosus gen. nov., sp. nov. and Usitatibacter palustris sp. nov., novel members of Usitatibacteraceae fam. nov. within the order Nitrosomonadales isolated from soil.</title>
        <authorList>
            <person name="Huber K.J."/>
            <person name="Neumann-Schaal M."/>
            <person name="Geppert A."/>
            <person name="Luckner M."/>
            <person name="Wanner G."/>
            <person name="Overmann J."/>
        </authorList>
    </citation>
    <scope>NUCLEOTIDE SEQUENCE [LARGE SCALE GENOMIC DNA]</scope>
    <source>
        <strain evidence="2 3">0125_3</strain>
    </source>
</reference>
<dbReference type="KEGG" id="uru:DSM104443_02472"/>
<dbReference type="Proteomes" id="UP000501534">
    <property type="component" value="Chromosome"/>
</dbReference>
<evidence type="ECO:0000313" key="2">
    <source>
        <dbReference type="EMBL" id="QJR11397.1"/>
    </source>
</evidence>
<name>A0A6M4H0R5_9PROT</name>
<evidence type="ECO:0000256" key="1">
    <source>
        <dbReference type="SAM" id="Phobius"/>
    </source>
</evidence>
<feature type="transmembrane region" description="Helical" evidence="1">
    <location>
        <begin position="39"/>
        <end position="56"/>
    </location>
</feature>
<keyword evidence="1" id="KW-1133">Transmembrane helix</keyword>
<dbReference type="PANTHER" id="PTHR34351">
    <property type="entry name" value="SLR1927 PROTEIN-RELATED"/>
    <property type="match status" value="1"/>
</dbReference>